<accession>A0AAV9B3X3</accession>
<sequence length="53" mass="5545">MLSERKSSTFFSLKCGCNDLKSVSVSMPSSSTNANKPSAAVPTALMSSADMQN</sequence>
<dbReference type="Proteomes" id="UP001179952">
    <property type="component" value="Unassembled WGS sequence"/>
</dbReference>
<comment type="caution">
    <text evidence="2">The sequence shown here is derived from an EMBL/GenBank/DDBJ whole genome shotgun (WGS) entry which is preliminary data.</text>
</comment>
<gene>
    <name evidence="2" type="ORF">QJS04_geneDACA006012</name>
</gene>
<reference evidence="2" key="2">
    <citation type="submission" date="2023-06" db="EMBL/GenBank/DDBJ databases">
        <authorList>
            <person name="Ma L."/>
            <person name="Liu K.-W."/>
            <person name="Li Z."/>
            <person name="Hsiao Y.-Y."/>
            <person name="Qi Y."/>
            <person name="Fu T."/>
            <person name="Tang G."/>
            <person name="Zhang D."/>
            <person name="Sun W.-H."/>
            <person name="Liu D.-K."/>
            <person name="Li Y."/>
            <person name="Chen G.-Z."/>
            <person name="Liu X.-D."/>
            <person name="Liao X.-Y."/>
            <person name="Jiang Y.-T."/>
            <person name="Yu X."/>
            <person name="Hao Y."/>
            <person name="Huang J."/>
            <person name="Zhao X.-W."/>
            <person name="Ke S."/>
            <person name="Chen Y.-Y."/>
            <person name="Wu W.-L."/>
            <person name="Hsu J.-L."/>
            <person name="Lin Y.-F."/>
            <person name="Huang M.-D."/>
            <person name="Li C.-Y."/>
            <person name="Huang L."/>
            <person name="Wang Z.-W."/>
            <person name="Zhao X."/>
            <person name="Zhong W.-Y."/>
            <person name="Peng D.-H."/>
            <person name="Ahmad S."/>
            <person name="Lan S."/>
            <person name="Zhang J.-S."/>
            <person name="Tsai W.-C."/>
            <person name="Van De Peer Y."/>
            <person name="Liu Z.-J."/>
        </authorList>
    </citation>
    <scope>NUCLEOTIDE SEQUENCE</scope>
    <source>
        <strain evidence="2">SCP</strain>
        <tissue evidence="2">Leaves</tissue>
    </source>
</reference>
<name>A0AAV9B3X3_ACOGR</name>
<dbReference type="AlphaFoldDB" id="A0AAV9B3X3"/>
<keyword evidence="3" id="KW-1185">Reference proteome</keyword>
<evidence type="ECO:0000313" key="2">
    <source>
        <dbReference type="EMBL" id="KAK1270861.1"/>
    </source>
</evidence>
<protein>
    <submittedName>
        <fullName evidence="2">Uncharacterized protein</fullName>
    </submittedName>
</protein>
<proteinExistence type="predicted"/>
<evidence type="ECO:0000256" key="1">
    <source>
        <dbReference type="SAM" id="MobiDB-lite"/>
    </source>
</evidence>
<reference evidence="2" key="1">
    <citation type="journal article" date="2023" name="Nat. Commun.">
        <title>Diploid and tetraploid genomes of Acorus and the evolution of monocots.</title>
        <authorList>
            <person name="Ma L."/>
            <person name="Liu K.W."/>
            <person name="Li Z."/>
            <person name="Hsiao Y.Y."/>
            <person name="Qi Y."/>
            <person name="Fu T."/>
            <person name="Tang G.D."/>
            <person name="Zhang D."/>
            <person name="Sun W.H."/>
            <person name="Liu D.K."/>
            <person name="Li Y."/>
            <person name="Chen G.Z."/>
            <person name="Liu X.D."/>
            <person name="Liao X.Y."/>
            <person name="Jiang Y.T."/>
            <person name="Yu X."/>
            <person name="Hao Y."/>
            <person name="Huang J."/>
            <person name="Zhao X.W."/>
            <person name="Ke S."/>
            <person name="Chen Y.Y."/>
            <person name="Wu W.L."/>
            <person name="Hsu J.L."/>
            <person name="Lin Y.F."/>
            <person name="Huang M.D."/>
            <person name="Li C.Y."/>
            <person name="Huang L."/>
            <person name="Wang Z.W."/>
            <person name="Zhao X."/>
            <person name="Zhong W.Y."/>
            <person name="Peng D.H."/>
            <person name="Ahmad S."/>
            <person name="Lan S."/>
            <person name="Zhang J.S."/>
            <person name="Tsai W.C."/>
            <person name="Van de Peer Y."/>
            <person name="Liu Z.J."/>
        </authorList>
    </citation>
    <scope>NUCLEOTIDE SEQUENCE</scope>
    <source>
        <strain evidence="2">SCP</strain>
    </source>
</reference>
<feature type="region of interest" description="Disordered" evidence="1">
    <location>
        <begin position="26"/>
        <end position="53"/>
    </location>
</feature>
<organism evidence="2 3">
    <name type="scientific">Acorus gramineus</name>
    <name type="common">Dwarf sweet flag</name>
    <dbReference type="NCBI Taxonomy" id="55184"/>
    <lineage>
        <taxon>Eukaryota</taxon>
        <taxon>Viridiplantae</taxon>
        <taxon>Streptophyta</taxon>
        <taxon>Embryophyta</taxon>
        <taxon>Tracheophyta</taxon>
        <taxon>Spermatophyta</taxon>
        <taxon>Magnoliopsida</taxon>
        <taxon>Liliopsida</taxon>
        <taxon>Acoraceae</taxon>
        <taxon>Acorus</taxon>
    </lineage>
</organism>
<evidence type="ECO:0000313" key="3">
    <source>
        <dbReference type="Proteomes" id="UP001179952"/>
    </source>
</evidence>
<dbReference type="EMBL" id="JAUJYN010000005">
    <property type="protein sequence ID" value="KAK1270861.1"/>
    <property type="molecule type" value="Genomic_DNA"/>
</dbReference>